<dbReference type="AlphaFoldDB" id="E6PWG5"/>
<dbReference type="InterPro" id="IPR016776">
    <property type="entry name" value="ApeP-like_dehydratase"/>
</dbReference>
<gene>
    <name evidence="1" type="ORF">CARN2_0454</name>
</gene>
<proteinExistence type="predicted"/>
<dbReference type="EMBL" id="CABM01000070">
    <property type="protein sequence ID" value="CBH99272.1"/>
    <property type="molecule type" value="Genomic_DNA"/>
</dbReference>
<dbReference type="InterPro" id="IPR029069">
    <property type="entry name" value="HotDog_dom_sf"/>
</dbReference>
<name>E6PWG5_9ZZZZ</name>
<comment type="caution">
    <text evidence="1">The sequence shown here is derived from an EMBL/GenBank/DDBJ whole genome shotgun (WGS) entry which is preliminary data.</text>
</comment>
<reference evidence="1" key="1">
    <citation type="submission" date="2009-10" db="EMBL/GenBank/DDBJ databases">
        <title>Diversity of trophic interactions inside an arsenic-rich microbial ecosystem.</title>
        <authorList>
            <person name="Bertin P.N."/>
            <person name="Heinrich-Salmeron A."/>
            <person name="Pelletier E."/>
            <person name="Goulhen-Chollet F."/>
            <person name="Arsene-Ploetze F."/>
            <person name="Gallien S."/>
            <person name="Calteau A."/>
            <person name="Vallenet D."/>
            <person name="Casiot C."/>
            <person name="Chane-Woon-Ming B."/>
            <person name="Giloteaux L."/>
            <person name="Barakat M."/>
            <person name="Bonnefoy V."/>
            <person name="Bruneel O."/>
            <person name="Chandler M."/>
            <person name="Cleiss J."/>
            <person name="Duran R."/>
            <person name="Elbaz-Poulichet F."/>
            <person name="Fonknechten N."/>
            <person name="Lauga B."/>
            <person name="Mornico D."/>
            <person name="Ortet P."/>
            <person name="Schaeffer C."/>
            <person name="Siguier P."/>
            <person name="Alexander Thil Smith A."/>
            <person name="Van Dorsselaer A."/>
            <person name="Weissenbach J."/>
            <person name="Medigue C."/>
            <person name="Le Paslier D."/>
        </authorList>
    </citation>
    <scope>NUCLEOTIDE SEQUENCE</scope>
</reference>
<organism evidence="1">
    <name type="scientific">mine drainage metagenome</name>
    <dbReference type="NCBI Taxonomy" id="410659"/>
    <lineage>
        <taxon>unclassified sequences</taxon>
        <taxon>metagenomes</taxon>
        <taxon>ecological metagenomes</taxon>
    </lineage>
</organism>
<dbReference type="Gene3D" id="3.10.129.10">
    <property type="entry name" value="Hotdog Thioesterase"/>
    <property type="match status" value="1"/>
</dbReference>
<evidence type="ECO:0008006" key="2">
    <source>
        <dbReference type="Google" id="ProtNLM"/>
    </source>
</evidence>
<evidence type="ECO:0000313" key="1">
    <source>
        <dbReference type="EMBL" id="CBH99272.1"/>
    </source>
</evidence>
<accession>E6PWG5</accession>
<sequence length="205" mass="21591">MLKPARLGHVPLDHAWIAAHIPHQGSMCLLDAVLRWDAQHIVCSATSHRDANNPLRQFDRLGAACGIEYAAQAMAVHGALVAEHDRMPGPGNAPHEGQQTLGRPGGLLVSTPGAAQTLHAPQGGQQTLGRPGGLLVSLRAVQLHVARIDDIAATLEVCVERLSGDAQMLLYQFRVLAADRLLLDGRASVVLDAASLATSFASAPP</sequence>
<dbReference type="SUPFAM" id="SSF54637">
    <property type="entry name" value="Thioesterase/thiol ester dehydrase-isomerase"/>
    <property type="match status" value="1"/>
</dbReference>
<dbReference type="Pfam" id="PF22817">
    <property type="entry name" value="ApeP-like"/>
    <property type="match status" value="1"/>
</dbReference>
<protein>
    <recommendedName>
        <fullName evidence="2">3-hydroxylacyl-ACP dehydratase</fullName>
    </recommendedName>
</protein>